<dbReference type="AlphaFoldDB" id="A0A4Q7JB94"/>
<evidence type="ECO:0008006" key="4">
    <source>
        <dbReference type="Google" id="ProtNLM"/>
    </source>
</evidence>
<dbReference type="RefSeq" id="WP_130475060.1">
    <property type="nucleotide sequence ID" value="NZ_SFCC01000004.1"/>
</dbReference>
<comment type="caution">
    <text evidence="2">The sequence shown here is derived from an EMBL/GenBank/DDBJ whole genome shotgun (WGS) entry which is preliminary data.</text>
</comment>
<evidence type="ECO:0000313" key="2">
    <source>
        <dbReference type="EMBL" id="RZQ64348.1"/>
    </source>
</evidence>
<proteinExistence type="predicted"/>
<dbReference type="Proteomes" id="UP000292003">
    <property type="component" value="Unassembled WGS sequence"/>
</dbReference>
<dbReference type="EMBL" id="SFCC01000004">
    <property type="protein sequence ID" value="RZQ64348.1"/>
    <property type="molecule type" value="Genomic_DNA"/>
</dbReference>
<keyword evidence="3" id="KW-1185">Reference proteome</keyword>
<evidence type="ECO:0000313" key="3">
    <source>
        <dbReference type="Proteomes" id="UP000292003"/>
    </source>
</evidence>
<accession>A0A4Q7JB94</accession>
<name>A0A4Q7JB94_9PSEU</name>
<feature type="signal peptide" evidence="1">
    <location>
        <begin position="1"/>
        <end position="24"/>
    </location>
</feature>
<evidence type="ECO:0000256" key="1">
    <source>
        <dbReference type="SAM" id="SignalP"/>
    </source>
</evidence>
<feature type="chain" id="PRO_5038619203" description="Lipoprotein" evidence="1">
    <location>
        <begin position="25"/>
        <end position="98"/>
    </location>
</feature>
<gene>
    <name evidence="2" type="ORF">EWH70_10285</name>
</gene>
<reference evidence="2 3" key="1">
    <citation type="submission" date="2019-02" db="EMBL/GenBank/DDBJ databases">
        <title>Draft genome sequence of Amycolatopsis sp. 8-3EHSu isolated from roots of Suaeda maritima.</title>
        <authorList>
            <person name="Duangmal K."/>
            <person name="Chantavorakit T."/>
        </authorList>
    </citation>
    <scope>NUCLEOTIDE SEQUENCE [LARGE SCALE GENOMIC DNA]</scope>
    <source>
        <strain evidence="2 3">8-3EHSu</strain>
    </source>
</reference>
<sequence length="98" mass="10102">MRKRLLPVTAAVAGVVLLTAGCSALTDKKDMICGAAQTVIEADKSVRQSLSGTLNAAIDEAAKSTEANLGELVKTAKALLSPDETKFAKAAAEVKKLC</sequence>
<keyword evidence="1" id="KW-0732">Signal</keyword>
<protein>
    <recommendedName>
        <fullName evidence="4">Lipoprotein</fullName>
    </recommendedName>
</protein>
<organism evidence="2 3">
    <name type="scientific">Amycolatopsis suaedae</name>
    <dbReference type="NCBI Taxonomy" id="2510978"/>
    <lineage>
        <taxon>Bacteria</taxon>
        <taxon>Bacillati</taxon>
        <taxon>Actinomycetota</taxon>
        <taxon>Actinomycetes</taxon>
        <taxon>Pseudonocardiales</taxon>
        <taxon>Pseudonocardiaceae</taxon>
        <taxon>Amycolatopsis</taxon>
    </lineage>
</organism>
<dbReference type="PROSITE" id="PS51257">
    <property type="entry name" value="PROKAR_LIPOPROTEIN"/>
    <property type="match status" value="1"/>
</dbReference>